<keyword evidence="3" id="KW-0687">Ribonucleoprotein</keyword>
<dbReference type="PANTHER" id="PTHR21393:SF0">
    <property type="entry name" value="SMALL RIBOSOMAL SUBUNIT PROTEIN MS27"/>
    <property type="match status" value="1"/>
</dbReference>
<dbReference type="RefSeq" id="XP_017774077.1">
    <property type="nucleotide sequence ID" value="XM_017918588.1"/>
</dbReference>
<comment type="subcellular location">
    <subcellularLocation>
        <location evidence="1">Mitochondrion</location>
    </subcellularLocation>
</comment>
<dbReference type="InterPro" id="IPR034913">
    <property type="entry name" value="mS27/PTCD2"/>
</dbReference>
<sequence length="411" mass="48291">MLKVLNILKTTARGPQRRTFLSQAYYCNEVWNNRLNSTILQKINHDELYYELEQRFQKNGIISAVDVDIFANSVKDDIYLDELMDLAHKLRLSADTSNTLESTSHAVIRCLLNYDKKDELLNALDDRLNYGLFLDNYTANILMDYFYKAKDFVSGSRVASQLMLQEEMNHPLSSSLSIFHCYNFLLNPVGWPEMPKPEEPEEEVKVRVKYLRNPYDDNHFDLRDPIRIVGKTLMEATIEKNDDLEKSLYILGISLFDPEQAKNVVKGDEKIYKEILNLLPEDNEMKATLEKLTLIPGELKTLLESKVKSCERDVGEKDVAVQCETYSKWEQNRLDALKRQEERYNIANRIENIETSQKNLKLREERLWFFENEEQIELDIDAKKIYYPKRWFGKMKKPRTADKAYVPPEIN</sequence>
<evidence type="ECO:0000313" key="3">
    <source>
        <dbReference type="RefSeq" id="XP_017774077.1"/>
    </source>
</evidence>
<gene>
    <name evidence="3" type="primary">LOC108560876</name>
</gene>
<reference evidence="3" key="1">
    <citation type="submission" date="2025-08" db="UniProtKB">
        <authorList>
            <consortium name="RefSeq"/>
        </authorList>
    </citation>
    <scope>IDENTIFICATION</scope>
    <source>
        <tissue evidence="3">Whole Larva</tissue>
    </source>
</reference>
<protein>
    <submittedName>
        <fullName evidence="3">28S ribosomal protein S27, mitochondrial</fullName>
    </submittedName>
</protein>
<dbReference type="GO" id="GO:0005840">
    <property type="term" value="C:ribosome"/>
    <property type="evidence" value="ECO:0007669"/>
    <property type="project" value="UniProtKB-KW"/>
</dbReference>
<keyword evidence="2" id="KW-1185">Reference proteome</keyword>
<evidence type="ECO:0000256" key="1">
    <source>
        <dbReference type="ARBA" id="ARBA00004173"/>
    </source>
</evidence>
<dbReference type="PANTHER" id="PTHR21393">
    <property type="entry name" value="MITOCHONDRIAL 28S RIBOSOMAL PROTEIN S27"/>
    <property type="match status" value="1"/>
</dbReference>
<dbReference type="Proteomes" id="UP000695000">
    <property type="component" value="Unplaced"/>
</dbReference>
<name>A0ABM1MHM7_NICVS</name>
<keyword evidence="3" id="KW-0689">Ribosomal protein</keyword>
<organism evidence="2 3">
    <name type="scientific">Nicrophorus vespilloides</name>
    <name type="common">Boreal carrion beetle</name>
    <dbReference type="NCBI Taxonomy" id="110193"/>
    <lineage>
        <taxon>Eukaryota</taxon>
        <taxon>Metazoa</taxon>
        <taxon>Ecdysozoa</taxon>
        <taxon>Arthropoda</taxon>
        <taxon>Hexapoda</taxon>
        <taxon>Insecta</taxon>
        <taxon>Pterygota</taxon>
        <taxon>Neoptera</taxon>
        <taxon>Endopterygota</taxon>
        <taxon>Coleoptera</taxon>
        <taxon>Polyphaga</taxon>
        <taxon>Staphyliniformia</taxon>
        <taxon>Silphidae</taxon>
        <taxon>Nicrophorinae</taxon>
        <taxon>Nicrophorus</taxon>
    </lineage>
</organism>
<dbReference type="InterPro" id="IPR019266">
    <property type="entry name" value="Ribosomal_mS27"/>
</dbReference>
<accession>A0ABM1MHM7</accession>
<dbReference type="GeneID" id="108560876"/>
<proteinExistence type="predicted"/>
<evidence type="ECO:0000313" key="2">
    <source>
        <dbReference type="Proteomes" id="UP000695000"/>
    </source>
</evidence>
<dbReference type="Pfam" id="PF10037">
    <property type="entry name" value="MRP-S27"/>
    <property type="match status" value="1"/>
</dbReference>